<proteinExistence type="predicted"/>
<evidence type="ECO:0000313" key="2">
    <source>
        <dbReference type="Proteomes" id="UP000005408"/>
    </source>
</evidence>
<keyword evidence="2" id="KW-1185">Reference proteome</keyword>
<evidence type="ECO:0000313" key="1">
    <source>
        <dbReference type="EnsemblMetazoa" id="G22414.1:cds"/>
    </source>
</evidence>
<dbReference type="EnsemblMetazoa" id="G22414.1">
    <property type="protein sequence ID" value="G22414.1:cds"/>
    <property type="gene ID" value="G22414"/>
</dbReference>
<organism evidence="1 2">
    <name type="scientific">Magallana gigas</name>
    <name type="common">Pacific oyster</name>
    <name type="synonym">Crassostrea gigas</name>
    <dbReference type="NCBI Taxonomy" id="29159"/>
    <lineage>
        <taxon>Eukaryota</taxon>
        <taxon>Metazoa</taxon>
        <taxon>Spiralia</taxon>
        <taxon>Lophotrochozoa</taxon>
        <taxon>Mollusca</taxon>
        <taxon>Bivalvia</taxon>
        <taxon>Autobranchia</taxon>
        <taxon>Pteriomorphia</taxon>
        <taxon>Ostreida</taxon>
        <taxon>Ostreoidea</taxon>
        <taxon>Ostreidae</taxon>
        <taxon>Magallana</taxon>
    </lineage>
</organism>
<name>A0A8W8K7D5_MAGGI</name>
<protein>
    <submittedName>
        <fullName evidence="1">Uncharacterized protein</fullName>
    </submittedName>
</protein>
<accession>A0A8W8K7D5</accession>
<dbReference type="AlphaFoldDB" id="A0A8W8K7D5"/>
<sequence length="463" mass="51205">MENAEQLRLVFVSWNLQYLIPEDARSKIPINNSTKSKHEVYPVTSSVKASQRCRNSVMHGYGERHHDESLECTLGHLAAKYFYVFGRISGMRQGDTMWLLLLMTALCSPYFCNGQQPIPQPPISQCVREVQQLSASCFQRSGLPMMTIDAVLTNGTIAPLPSNSNIMDLRKNLCGIRAQIIQCVVPPTLNMRGKPPCTDSAEFNFAENQVVRRLTALQNACGAGVLPQANSCMRMLDANMQQCYTKAGLSPSMFGSNETEIKGAIIGKDKEAASRFCGVRNTLFSCMRNVIDSCEGANEYMLLTGYDHASMEASIDLLCGDIDVYVEGLVCFQNPTDAVQKCLDSMSASMVDLAARQIQQNLDMTGFFSEYCKIRVDHLGCDMKAWKQSCSKAGVGLKNEFECTMLPSTCQKNINLQTMLKDNVCNTTSFYKEFRQPAGKNSASQLSTVLASVVTLLSMILIL</sequence>
<dbReference type="Proteomes" id="UP000005408">
    <property type="component" value="Unassembled WGS sequence"/>
</dbReference>
<reference evidence="1" key="1">
    <citation type="submission" date="2022-08" db="UniProtKB">
        <authorList>
            <consortium name="EnsemblMetazoa"/>
        </authorList>
    </citation>
    <scope>IDENTIFICATION</scope>
    <source>
        <strain evidence="1">05x7-T-G4-1.051#20</strain>
    </source>
</reference>